<reference evidence="1" key="1">
    <citation type="submission" date="2023-04" db="EMBL/GenBank/DDBJ databases">
        <title>A chromosome-level genome assembly of the parasitoid wasp Eretmocerus hayati.</title>
        <authorList>
            <person name="Zhong Y."/>
            <person name="Liu S."/>
            <person name="Liu Y."/>
        </authorList>
    </citation>
    <scope>NUCLEOTIDE SEQUENCE</scope>
    <source>
        <strain evidence="1">ZJU_SS_LIU_2023</strain>
    </source>
</reference>
<protein>
    <submittedName>
        <fullName evidence="1">Uncharacterized protein</fullName>
    </submittedName>
</protein>
<dbReference type="Proteomes" id="UP001239111">
    <property type="component" value="Chromosome 2"/>
</dbReference>
<accession>A0ACC2P0W2</accession>
<name>A0ACC2P0W2_9HYME</name>
<keyword evidence="2" id="KW-1185">Reference proteome</keyword>
<sequence length="247" mass="26986">MFQTKIVGGDETGVNEFPMMAGIIVATHRHIRCGATIISNHHVLTAAHCMRGLNDTSQMGVLVGEHDVTIGWETNATQLFKVFRYDPHPSYDPNKQDFDIGIITINGFIAFTNEVGPACLPFQHYLDSFGGSVVYMLGWGTDEYAGSQSNALRKVEVSVTNFLTCKQVFPGLTYRQICTLSEGMDACQYDSGGPVLWQNPTTRRLVLVGIISYGSGCASSAPAVNTRVGSFIEWIVRTTGAQFCQAE</sequence>
<evidence type="ECO:0000313" key="1">
    <source>
        <dbReference type="EMBL" id="KAJ8676753.1"/>
    </source>
</evidence>
<dbReference type="EMBL" id="CM056742">
    <property type="protein sequence ID" value="KAJ8676753.1"/>
    <property type="molecule type" value="Genomic_DNA"/>
</dbReference>
<organism evidence="1 2">
    <name type="scientific">Eretmocerus hayati</name>
    <dbReference type="NCBI Taxonomy" id="131215"/>
    <lineage>
        <taxon>Eukaryota</taxon>
        <taxon>Metazoa</taxon>
        <taxon>Ecdysozoa</taxon>
        <taxon>Arthropoda</taxon>
        <taxon>Hexapoda</taxon>
        <taxon>Insecta</taxon>
        <taxon>Pterygota</taxon>
        <taxon>Neoptera</taxon>
        <taxon>Endopterygota</taxon>
        <taxon>Hymenoptera</taxon>
        <taxon>Apocrita</taxon>
        <taxon>Proctotrupomorpha</taxon>
        <taxon>Chalcidoidea</taxon>
        <taxon>Aphelinidae</taxon>
        <taxon>Aphelininae</taxon>
        <taxon>Eretmocerus</taxon>
    </lineage>
</organism>
<comment type="caution">
    <text evidence="1">The sequence shown here is derived from an EMBL/GenBank/DDBJ whole genome shotgun (WGS) entry which is preliminary data.</text>
</comment>
<proteinExistence type="predicted"/>
<gene>
    <name evidence="1" type="ORF">QAD02_012540</name>
</gene>
<evidence type="ECO:0000313" key="2">
    <source>
        <dbReference type="Proteomes" id="UP001239111"/>
    </source>
</evidence>